<organism evidence="1 2">
    <name type="scientific">Hyphobacterium vulgare</name>
    <dbReference type="NCBI Taxonomy" id="1736751"/>
    <lineage>
        <taxon>Bacteria</taxon>
        <taxon>Pseudomonadati</taxon>
        <taxon>Pseudomonadota</taxon>
        <taxon>Alphaproteobacteria</taxon>
        <taxon>Maricaulales</taxon>
        <taxon>Maricaulaceae</taxon>
        <taxon>Hyphobacterium</taxon>
    </lineage>
</organism>
<sequence>MNIERFKAILEAYGADPDRWPEAERDDAVAFLRSERSAQAAHDAAAELDGLLAPAAISAMPSEILTARLLRAVPQPEFLADWKRVAAAAALALAIGLGGGYVSGTLVPPADEEAYYEIAFDGLDSEVQFDWEGGA</sequence>
<dbReference type="Proteomes" id="UP001595379">
    <property type="component" value="Unassembled WGS sequence"/>
</dbReference>
<dbReference type="EMBL" id="JBHRSV010000001">
    <property type="protein sequence ID" value="MFC2925143.1"/>
    <property type="molecule type" value="Genomic_DNA"/>
</dbReference>
<evidence type="ECO:0000313" key="2">
    <source>
        <dbReference type="Proteomes" id="UP001595379"/>
    </source>
</evidence>
<keyword evidence="2" id="KW-1185">Reference proteome</keyword>
<protein>
    <submittedName>
        <fullName evidence="1">Uncharacterized protein</fullName>
    </submittedName>
</protein>
<accession>A0ABV6ZUS1</accession>
<gene>
    <name evidence="1" type="ORF">ACFOOR_03395</name>
</gene>
<comment type="caution">
    <text evidence="1">The sequence shown here is derived from an EMBL/GenBank/DDBJ whole genome shotgun (WGS) entry which is preliminary data.</text>
</comment>
<name>A0ABV6ZUS1_9PROT</name>
<dbReference type="RefSeq" id="WP_343164022.1">
    <property type="nucleotide sequence ID" value="NZ_JBHRSV010000001.1"/>
</dbReference>
<reference evidence="2" key="1">
    <citation type="journal article" date="2019" name="Int. J. Syst. Evol. Microbiol.">
        <title>The Global Catalogue of Microorganisms (GCM) 10K type strain sequencing project: providing services to taxonomists for standard genome sequencing and annotation.</title>
        <authorList>
            <consortium name="The Broad Institute Genomics Platform"/>
            <consortium name="The Broad Institute Genome Sequencing Center for Infectious Disease"/>
            <person name="Wu L."/>
            <person name="Ma J."/>
        </authorList>
    </citation>
    <scope>NUCLEOTIDE SEQUENCE [LARGE SCALE GENOMIC DNA]</scope>
    <source>
        <strain evidence="2">KCTC 52487</strain>
    </source>
</reference>
<evidence type="ECO:0000313" key="1">
    <source>
        <dbReference type="EMBL" id="MFC2925143.1"/>
    </source>
</evidence>
<proteinExistence type="predicted"/>